<evidence type="ECO:0000313" key="1">
    <source>
        <dbReference type="EMBL" id="VAW59618.1"/>
    </source>
</evidence>
<name>A0A3B0WU46_9ZZZZ</name>
<protein>
    <recommendedName>
        <fullName evidence="2">FOG: HEAT repeat</fullName>
    </recommendedName>
</protein>
<accession>A0A3B0WU46</accession>
<dbReference type="AlphaFoldDB" id="A0A3B0WU46"/>
<evidence type="ECO:0008006" key="2">
    <source>
        <dbReference type="Google" id="ProtNLM"/>
    </source>
</evidence>
<proteinExistence type="predicted"/>
<organism evidence="1">
    <name type="scientific">hydrothermal vent metagenome</name>
    <dbReference type="NCBI Taxonomy" id="652676"/>
    <lineage>
        <taxon>unclassified sequences</taxon>
        <taxon>metagenomes</taxon>
        <taxon>ecological metagenomes</taxon>
    </lineage>
</organism>
<gene>
    <name evidence="1" type="ORF">MNBD_GAMMA08-2639</name>
</gene>
<dbReference type="InterPro" id="IPR011959">
    <property type="entry name" value="CHP02270"/>
</dbReference>
<sequence length="417" mass="47086">MSHTLSSTELAYLDIYEQYVDEASFLWLMHTIAVDQPHYGVSELARLEKRIEVQLNGLMGNLDVAWMVCEQALEDGEAGAVFTSAVLAFRSHDQNKIQAVVEAGMCTDEAYKGLLHALVWLPGNLTHSWIKRFFTSKDIKHKKLAIEVCHSRCENPADFLLTLFQREDCTADIPLYIACLKIVGDLKRIDLSEHVNTAIQHEDETVKFWAIRSAIFLGDKSQVVKLEPYIKATSNLQFEAINIAFRVLPMAEARKWVTSISNDDEQVRVLIIITGVIGNATAIDWLLQKMRETPYARVAAEAFCLITGIDLAEMNLVANAPADFESLLNEDADDENVEMHADENLSWPDVTKIASVWNTIKTDYIPETRYLLGHHIGLLSLKSKLDTAYQRQRHAIACEIALIDRNEKLINTRAKVT</sequence>
<dbReference type="EMBL" id="UOFH01000092">
    <property type="protein sequence ID" value="VAW59618.1"/>
    <property type="molecule type" value="Genomic_DNA"/>
</dbReference>
<dbReference type="NCBIfam" id="TIGR02270">
    <property type="entry name" value="TIGR02270 family protein"/>
    <property type="match status" value="1"/>
</dbReference>
<reference evidence="1" key="1">
    <citation type="submission" date="2018-06" db="EMBL/GenBank/DDBJ databases">
        <authorList>
            <person name="Zhirakovskaya E."/>
        </authorList>
    </citation>
    <scope>NUCLEOTIDE SEQUENCE</scope>
</reference>